<dbReference type="InterPro" id="IPR005331">
    <property type="entry name" value="Sulfotransferase"/>
</dbReference>
<accession>A0AAE3IUA8</accession>
<evidence type="ECO:0000313" key="2">
    <source>
        <dbReference type="Proteomes" id="UP001209318"/>
    </source>
</evidence>
<protein>
    <submittedName>
        <fullName evidence="1">Sulfotransferase family protein</fullName>
    </submittedName>
</protein>
<evidence type="ECO:0000313" key="1">
    <source>
        <dbReference type="EMBL" id="MCU9614557.1"/>
    </source>
</evidence>
<proteinExistence type="predicted"/>
<sequence>MESIGLDKEKLLQELIRFRVPNYHKDFPIILFWSQKSGCTTLLKWFFFQIGLLDEATNYNPWIHYYEEEVYKSRPGYRKELIDRLLSGQKDTYKLVRNPYKRAVSQFLILSSTKGIPYWEKEWEKIREFFYGNKASNRGISFKQYLIYVRDYPGVVDDHFMPQYMEGEEQFVRDYIYLEQFTSQIRELERKYGLKQSSVAQLTKSSHHLSKSMKLQGDFANMEVTYETFKQYPQLPTYGSFYNPETIALVNSIYKRDFEMYNYQMNRI</sequence>
<name>A0AAE3IUA8_9BACI</name>
<gene>
    <name evidence="1" type="ORF">OEV98_13515</name>
</gene>
<organism evidence="1 2">
    <name type="scientific">Perspicuibacillus lycopersici</name>
    <dbReference type="NCBI Taxonomy" id="1325689"/>
    <lineage>
        <taxon>Bacteria</taxon>
        <taxon>Bacillati</taxon>
        <taxon>Bacillota</taxon>
        <taxon>Bacilli</taxon>
        <taxon>Bacillales</taxon>
        <taxon>Bacillaceae</taxon>
        <taxon>Perspicuibacillus</taxon>
    </lineage>
</organism>
<dbReference type="GO" id="GO:0008146">
    <property type="term" value="F:sulfotransferase activity"/>
    <property type="evidence" value="ECO:0007669"/>
    <property type="project" value="InterPro"/>
</dbReference>
<comment type="caution">
    <text evidence="1">The sequence shown here is derived from an EMBL/GenBank/DDBJ whole genome shotgun (WGS) entry which is preliminary data.</text>
</comment>
<reference evidence="1" key="1">
    <citation type="submission" date="2022-10" db="EMBL/GenBank/DDBJ databases">
        <title>Description of Fervidibacillus gen. nov. in the family Fervidibacillaceae fam. nov. with two species, Fervidibacillus albus sp. nov., and Fervidibacillus halotolerans sp. nov., isolated from tidal flat sediments.</title>
        <authorList>
            <person name="Kwon K.K."/>
            <person name="Yang S.-H."/>
        </authorList>
    </citation>
    <scope>NUCLEOTIDE SEQUENCE</scope>
    <source>
        <strain evidence="1">JCM 19140</strain>
    </source>
</reference>
<dbReference type="Proteomes" id="UP001209318">
    <property type="component" value="Unassembled WGS sequence"/>
</dbReference>
<dbReference type="GO" id="GO:0016020">
    <property type="term" value="C:membrane"/>
    <property type="evidence" value="ECO:0007669"/>
    <property type="project" value="InterPro"/>
</dbReference>
<dbReference type="EMBL" id="JAOUSF010000004">
    <property type="protein sequence ID" value="MCU9614557.1"/>
    <property type="molecule type" value="Genomic_DNA"/>
</dbReference>
<dbReference type="AlphaFoldDB" id="A0AAE3IUA8"/>
<dbReference type="Pfam" id="PF03567">
    <property type="entry name" value="Sulfotransfer_2"/>
    <property type="match status" value="1"/>
</dbReference>
<keyword evidence="2" id="KW-1185">Reference proteome</keyword>